<reference evidence="8 9" key="1">
    <citation type="journal article" date="2019" name="Int. J. Syst. Evol. Microbiol.">
        <title>The Global Catalogue of Microorganisms (GCM) 10K type strain sequencing project: providing services to taxonomists for standard genome sequencing and annotation.</title>
        <authorList>
            <consortium name="The Broad Institute Genomics Platform"/>
            <consortium name="The Broad Institute Genome Sequencing Center for Infectious Disease"/>
            <person name="Wu L."/>
            <person name="Ma J."/>
        </authorList>
    </citation>
    <scope>NUCLEOTIDE SEQUENCE [LARGE SCALE GENOMIC DNA]</scope>
    <source>
        <strain evidence="8 9">JCM 13250</strain>
    </source>
</reference>
<dbReference type="InterPro" id="IPR006710">
    <property type="entry name" value="Glyco_hydro_43"/>
</dbReference>
<organism evidence="8 9">
    <name type="scientific">Luedemannella flava</name>
    <dbReference type="NCBI Taxonomy" id="349316"/>
    <lineage>
        <taxon>Bacteria</taxon>
        <taxon>Bacillati</taxon>
        <taxon>Actinomycetota</taxon>
        <taxon>Actinomycetes</taxon>
        <taxon>Micromonosporales</taxon>
        <taxon>Micromonosporaceae</taxon>
        <taxon>Luedemannella</taxon>
    </lineage>
</organism>
<dbReference type="CDD" id="cd00161">
    <property type="entry name" value="beta-trefoil_Ricin-like"/>
    <property type="match status" value="1"/>
</dbReference>
<evidence type="ECO:0000313" key="8">
    <source>
        <dbReference type="EMBL" id="GAA1806355.1"/>
    </source>
</evidence>
<protein>
    <submittedName>
        <fullName evidence="8">Family 43 glycosylhydrolase</fullName>
    </submittedName>
</protein>
<dbReference type="Pfam" id="PF14200">
    <property type="entry name" value="RicinB_lectin_2"/>
    <property type="match status" value="2"/>
</dbReference>
<evidence type="ECO:0000256" key="1">
    <source>
        <dbReference type="ARBA" id="ARBA00009865"/>
    </source>
</evidence>
<dbReference type="Proteomes" id="UP001500218">
    <property type="component" value="Unassembled WGS sequence"/>
</dbReference>
<dbReference type="PANTHER" id="PTHR43817">
    <property type="entry name" value="GLYCOSYL HYDROLASE"/>
    <property type="match status" value="1"/>
</dbReference>
<dbReference type="SUPFAM" id="SSF75005">
    <property type="entry name" value="Arabinanase/levansucrase/invertase"/>
    <property type="match status" value="1"/>
</dbReference>
<comment type="similarity">
    <text evidence="1 5">Belongs to the glycosyl hydrolase 43 family.</text>
</comment>
<evidence type="ECO:0000256" key="3">
    <source>
        <dbReference type="ARBA" id="ARBA00022801"/>
    </source>
</evidence>
<dbReference type="InterPro" id="IPR000772">
    <property type="entry name" value="Ricin_B_lectin"/>
</dbReference>
<evidence type="ECO:0000256" key="6">
    <source>
        <dbReference type="SAM" id="MobiDB-lite"/>
    </source>
</evidence>
<keyword evidence="2" id="KW-0732">Signal</keyword>
<dbReference type="Gene3D" id="2.115.10.20">
    <property type="entry name" value="Glycosyl hydrolase domain, family 43"/>
    <property type="match status" value="1"/>
</dbReference>
<feature type="region of interest" description="Disordered" evidence="6">
    <location>
        <begin position="330"/>
        <end position="359"/>
    </location>
</feature>
<evidence type="ECO:0000256" key="5">
    <source>
        <dbReference type="RuleBase" id="RU361187"/>
    </source>
</evidence>
<dbReference type="SMART" id="SM00458">
    <property type="entry name" value="RICIN"/>
    <property type="match status" value="1"/>
</dbReference>
<dbReference type="Pfam" id="PF04616">
    <property type="entry name" value="Glyco_hydro_43"/>
    <property type="match status" value="1"/>
</dbReference>
<evidence type="ECO:0000256" key="2">
    <source>
        <dbReference type="ARBA" id="ARBA00022729"/>
    </source>
</evidence>
<comment type="caution">
    <text evidence="8">The sequence shown here is derived from an EMBL/GenBank/DDBJ whole genome shotgun (WGS) entry which is preliminary data.</text>
</comment>
<dbReference type="InterPro" id="IPR023296">
    <property type="entry name" value="Glyco_hydro_beta-prop_sf"/>
</dbReference>
<dbReference type="SUPFAM" id="SSF50370">
    <property type="entry name" value="Ricin B-like lectins"/>
    <property type="match status" value="1"/>
</dbReference>
<gene>
    <name evidence="8" type="ORF">GCM10009682_30340</name>
</gene>
<name>A0ABN2M1M7_9ACTN</name>
<keyword evidence="9" id="KW-1185">Reference proteome</keyword>
<dbReference type="PROSITE" id="PS50231">
    <property type="entry name" value="RICIN_B_LECTIN"/>
    <property type="match status" value="1"/>
</dbReference>
<evidence type="ECO:0000259" key="7">
    <source>
        <dbReference type="SMART" id="SM00458"/>
    </source>
</evidence>
<feature type="domain" description="Ricin B lectin" evidence="7">
    <location>
        <begin position="366"/>
        <end position="502"/>
    </location>
</feature>
<sequence length="503" mass="53144">MPVHRRSLFRLLSLSLGVVIAAAAVVVAVVLPKAQSQAAVAFTNPLAAAPYGADPWMGYYNGNYYVATTTWNSQIVIKKSPSVASLPGASFSVVYTGSGSTNCCNVWAPSLHRLAGPNGTRWYLYYSAGPTACCDGQRSFVLESSGSDPMGPYTYKGQLNVQANNGWAIDGSVGTINGANYFFYSSWVGNLQSLFIAPMSNPWTVSAYGTRISQPTLSWEMQGGNTQEAPYVLQRNGQTFLTYSASSCNTPDYKLGMLTLTGANPLSASSWTKKSTPIFARNDSAGAYGPGGQGFFTSPDGSETWVVYHANEATWQGCGGTRTTRIKKISWNSDGSPNLGSPTALSSSQTAPAGDPGGSVAFPVAGTQYRIVNQASGKVLDAANCGTANGTAIQQWTSLGNNCQKWVFTKTTSGYYTIRNVNSNTVLDAVNCGTGNGTALNLWASLGNFCQEWSVTPISGRYIIANRNSGLVLDVTNCGAGDGVAVRTWGALGNNCQQWSITS</sequence>
<keyword evidence="4 5" id="KW-0326">Glycosidase</keyword>
<feature type="compositionally biased region" description="Polar residues" evidence="6">
    <location>
        <begin position="330"/>
        <end position="351"/>
    </location>
</feature>
<evidence type="ECO:0000313" key="9">
    <source>
        <dbReference type="Proteomes" id="UP001500218"/>
    </source>
</evidence>
<dbReference type="Gene3D" id="2.80.10.50">
    <property type="match status" value="2"/>
</dbReference>
<keyword evidence="3 5" id="KW-0378">Hydrolase</keyword>
<evidence type="ECO:0000256" key="4">
    <source>
        <dbReference type="ARBA" id="ARBA00023295"/>
    </source>
</evidence>
<dbReference type="PANTHER" id="PTHR43817:SF1">
    <property type="entry name" value="HYDROLASE, FAMILY 43, PUTATIVE (AFU_ORTHOLOGUE AFUA_3G01660)-RELATED"/>
    <property type="match status" value="1"/>
</dbReference>
<dbReference type="EMBL" id="BAAALT010000083">
    <property type="protein sequence ID" value="GAA1806355.1"/>
    <property type="molecule type" value="Genomic_DNA"/>
</dbReference>
<accession>A0ABN2M1M7</accession>
<dbReference type="CDD" id="cd18820">
    <property type="entry name" value="GH43_LbAraf43-like"/>
    <property type="match status" value="1"/>
</dbReference>
<proteinExistence type="inferred from homology"/>
<dbReference type="RefSeq" id="WP_344131387.1">
    <property type="nucleotide sequence ID" value="NZ_BAAALT010000083.1"/>
</dbReference>
<dbReference type="InterPro" id="IPR035992">
    <property type="entry name" value="Ricin_B-like_lectins"/>
</dbReference>